<dbReference type="Pfam" id="PF04073">
    <property type="entry name" value="tRNA_edit"/>
    <property type="match status" value="1"/>
</dbReference>
<dbReference type="EMBL" id="JAMOIM010000003">
    <property type="protein sequence ID" value="MCW6507522.1"/>
    <property type="molecule type" value="Genomic_DNA"/>
</dbReference>
<feature type="domain" description="YbaK/aminoacyl-tRNA synthetase-associated" evidence="2">
    <location>
        <begin position="24"/>
        <end position="150"/>
    </location>
</feature>
<organism evidence="3 4">
    <name type="scientific">Lichenifustis flavocetrariae</name>
    <dbReference type="NCBI Taxonomy" id="2949735"/>
    <lineage>
        <taxon>Bacteria</taxon>
        <taxon>Pseudomonadati</taxon>
        <taxon>Pseudomonadota</taxon>
        <taxon>Alphaproteobacteria</taxon>
        <taxon>Hyphomicrobiales</taxon>
        <taxon>Lichenihabitantaceae</taxon>
        <taxon>Lichenifustis</taxon>
    </lineage>
</organism>
<dbReference type="Gene3D" id="3.90.960.10">
    <property type="entry name" value="YbaK/aminoacyl-tRNA synthetase-associated domain"/>
    <property type="match status" value="1"/>
</dbReference>
<dbReference type="InterPro" id="IPR007214">
    <property type="entry name" value="YbaK/aa-tRNA-synth-assoc-dom"/>
</dbReference>
<evidence type="ECO:0000259" key="2">
    <source>
        <dbReference type="Pfam" id="PF04073"/>
    </source>
</evidence>
<evidence type="ECO:0000256" key="1">
    <source>
        <dbReference type="ARBA" id="ARBA00010201"/>
    </source>
</evidence>
<dbReference type="Proteomes" id="UP001165667">
    <property type="component" value="Unassembled WGS sequence"/>
</dbReference>
<dbReference type="SUPFAM" id="SSF55826">
    <property type="entry name" value="YbaK/ProRS associated domain"/>
    <property type="match status" value="1"/>
</dbReference>
<comment type="similarity">
    <text evidence="1">Belongs to the PRORSD1 family.</text>
</comment>
<dbReference type="AlphaFoldDB" id="A0AA41YUX8"/>
<dbReference type="PANTHER" id="PTHR31423:SF3">
    <property type="entry name" value="PROLYL-TRNA SYNTHETASE ASSOCIATED DOMAIN-CONTAINING PROTEIN 1-RELATED"/>
    <property type="match status" value="1"/>
</dbReference>
<dbReference type="GO" id="GO:0002161">
    <property type="term" value="F:aminoacyl-tRNA deacylase activity"/>
    <property type="evidence" value="ECO:0007669"/>
    <property type="project" value="InterPro"/>
</dbReference>
<dbReference type="FunFam" id="3.90.960.10:FF:000005">
    <property type="entry name" value="Putative prolyl-tRNA synthetase"/>
    <property type="match status" value="1"/>
</dbReference>
<dbReference type="PANTHER" id="PTHR31423">
    <property type="entry name" value="YBAK DOMAIN-CONTAINING PROTEIN"/>
    <property type="match status" value="1"/>
</dbReference>
<dbReference type="CDD" id="cd04335">
    <property type="entry name" value="PrdX_deacylase"/>
    <property type="match status" value="1"/>
</dbReference>
<dbReference type="InterPro" id="IPR036754">
    <property type="entry name" value="YbaK/aa-tRNA-synt-asso_dom_sf"/>
</dbReference>
<accession>A0AA41YUX8</accession>
<evidence type="ECO:0000313" key="4">
    <source>
        <dbReference type="Proteomes" id="UP001165667"/>
    </source>
</evidence>
<dbReference type="RefSeq" id="WP_282583892.1">
    <property type="nucleotide sequence ID" value="NZ_JAMOIM010000003.1"/>
</dbReference>
<gene>
    <name evidence="3" type="ORF">M8523_05745</name>
</gene>
<reference evidence="3" key="1">
    <citation type="submission" date="2022-05" db="EMBL/GenBank/DDBJ databases">
        <authorList>
            <person name="Pankratov T."/>
        </authorList>
    </citation>
    <scope>NUCLEOTIDE SEQUENCE</scope>
    <source>
        <strain evidence="3">BP6-180914</strain>
    </source>
</reference>
<protein>
    <submittedName>
        <fullName evidence="3">Prolyl-tRNA synthetase associated domain-containing protein</fullName>
    </submittedName>
</protein>
<comment type="caution">
    <text evidence="3">The sequence shown here is derived from an EMBL/GenBank/DDBJ whole genome shotgun (WGS) entry which is preliminary data.</text>
</comment>
<keyword evidence="4" id="KW-1185">Reference proteome</keyword>
<dbReference type="InterPro" id="IPR040285">
    <property type="entry name" value="ProX/PRXD1"/>
</dbReference>
<sequence>MPHSPEDLFAHLDQLGIVTQTTDHAPVFTVEESRELQERTAGAHTKNLFLRDNKKTYFLVTVEQDRTIDLKRLRSLIGARGGLSFASPEALFEHLGVRPGSVSPFAALNDEAGLVKVYLDEALIEAPLVNCHPLVNTKTTSIAPSDLRRFLASTGHDVALLSLADEAIDQALA</sequence>
<proteinExistence type="inferred from homology"/>
<name>A0AA41YUX8_9HYPH</name>
<evidence type="ECO:0000313" key="3">
    <source>
        <dbReference type="EMBL" id="MCW6507522.1"/>
    </source>
</evidence>